<evidence type="ECO:0000256" key="5">
    <source>
        <dbReference type="ARBA" id="ARBA00022729"/>
    </source>
</evidence>
<keyword evidence="4 9" id="KW-0479">Metal-binding</keyword>
<evidence type="ECO:0000256" key="7">
    <source>
        <dbReference type="ARBA" id="ARBA00023004"/>
    </source>
</evidence>
<evidence type="ECO:0000256" key="4">
    <source>
        <dbReference type="ARBA" id="ARBA00022723"/>
    </source>
</evidence>
<feature type="domain" description="Cytochrome c" evidence="10">
    <location>
        <begin position="332"/>
        <end position="420"/>
    </location>
</feature>
<proteinExistence type="predicted"/>
<feature type="domain" description="Cytochrome c" evidence="10">
    <location>
        <begin position="39"/>
        <end position="142"/>
    </location>
</feature>
<accession>A0ABS0GBG7</accession>
<reference evidence="11 12" key="1">
    <citation type="submission" date="2020-11" db="EMBL/GenBank/DDBJ databases">
        <title>Vibrio nitrifigilis sp. nov., a marine nitrogen-fixing bacterium isolated from the lagoon sediment of an islet inside an atoll.</title>
        <authorList>
            <person name="Wang L.-T."/>
            <person name="Shieh W.Y."/>
        </authorList>
    </citation>
    <scope>NUCLEOTIDE SEQUENCE [LARGE SCALE GENOMIC DNA]</scope>
    <source>
        <strain evidence="11 12">NFV-1</strain>
    </source>
</reference>
<protein>
    <submittedName>
        <fullName evidence="11">C-type cytochrome</fullName>
    </submittedName>
</protein>
<dbReference type="EMBL" id="JADPMR010000001">
    <property type="protein sequence ID" value="MBF8999706.1"/>
    <property type="molecule type" value="Genomic_DNA"/>
</dbReference>
<keyword evidence="5" id="KW-0732">Signal</keyword>
<evidence type="ECO:0000256" key="8">
    <source>
        <dbReference type="ARBA" id="ARBA00023136"/>
    </source>
</evidence>
<dbReference type="Gene3D" id="1.10.760.10">
    <property type="entry name" value="Cytochrome c-like domain"/>
    <property type="match status" value="3"/>
</dbReference>
<evidence type="ECO:0000256" key="9">
    <source>
        <dbReference type="PROSITE-ProRule" id="PRU00433"/>
    </source>
</evidence>
<organism evidence="11 12">
    <name type="scientific">Vibrio nitrifigilis</name>
    <dbReference type="NCBI Taxonomy" id="2789781"/>
    <lineage>
        <taxon>Bacteria</taxon>
        <taxon>Pseudomonadati</taxon>
        <taxon>Pseudomonadota</taxon>
        <taxon>Gammaproteobacteria</taxon>
        <taxon>Vibrionales</taxon>
        <taxon>Vibrionaceae</taxon>
        <taxon>Vibrio</taxon>
    </lineage>
</organism>
<dbReference type="InterPro" id="IPR009056">
    <property type="entry name" value="Cyt_c-like_dom"/>
</dbReference>
<keyword evidence="12" id="KW-1185">Reference proteome</keyword>
<keyword evidence="7 9" id="KW-0408">Iron</keyword>
<keyword evidence="2" id="KW-1003">Cell membrane</keyword>
<dbReference type="Proteomes" id="UP000597206">
    <property type="component" value="Unassembled WGS sequence"/>
</dbReference>
<dbReference type="SUPFAM" id="SSF46626">
    <property type="entry name" value="Cytochrome c"/>
    <property type="match status" value="3"/>
</dbReference>
<comment type="caution">
    <text evidence="11">The sequence shown here is derived from an EMBL/GenBank/DDBJ whole genome shotgun (WGS) entry which is preliminary data.</text>
</comment>
<dbReference type="InterPro" id="IPR036909">
    <property type="entry name" value="Cyt_c-like_dom_sf"/>
</dbReference>
<evidence type="ECO:0000256" key="6">
    <source>
        <dbReference type="ARBA" id="ARBA00022737"/>
    </source>
</evidence>
<keyword evidence="3 9" id="KW-0349">Heme</keyword>
<evidence type="ECO:0000256" key="1">
    <source>
        <dbReference type="ARBA" id="ARBA00004236"/>
    </source>
</evidence>
<feature type="domain" description="Cytochrome c" evidence="10">
    <location>
        <begin position="185"/>
        <end position="299"/>
    </location>
</feature>
<dbReference type="InterPro" id="IPR051459">
    <property type="entry name" value="Cytochrome_c-type_DH"/>
</dbReference>
<evidence type="ECO:0000256" key="3">
    <source>
        <dbReference type="ARBA" id="ARBA00022617"/>
    </source>
</evidence>
<dbReference type="PANTHER" id="PTHR35008:SF8">
    <property type="entry name" value="ALCOHOL DEHYDROGENASE CYTOCHROME C SUBUNIT"/>
    <property type="match status" value="1"/>
</dbReference>
<dbReference type="PIRSF" id="PIRSF000018">
    <property type="entry name" value="Mb_ADH_cyt_c"/>
    <property type="match status" value="1"/>
</dbReference>
<comment type="subcellular location">
    <subcellularLocation>
        <location evidence="1">Cell membrane</location>
    </subcellularLocation>
</comment>
<dbReference type="PROSITE" id="PS51007">
    <property type="entry name" value="CYTC"/>
    <property type="match status" value="3"/>
</dbReference>
<dbReference type="InterPro" id="IPR014353">
    <property type="entry name" value="Membr-bd_ADH_cyt_c"/>
</dbReference>
<keyword evidence="6" id="KW-0677">Repeat</keyword>
<evidence type="ECO:0000313" key="12">
    <source>
        <dbReference type="Proteomes" id="UP000597206"/>
    </source>
</evidence>
<keyword evidence="8" id="KW-0472">Membrane</keyword>
<evidence type="ECO:0000256" key="2">
    <source>
        <dbReference type="ARBA" id="ARBA00022475"/>
    </source>
</evidence>
<evidence type="ECO:0000259" key="10">
    <source>
        <dbReference type="PROSITE" id="PS51007"/>
    </source>
</evidence>
<dbReference type="Pfam" id="PF00034">
    <property type="entry name" value="Cytochrom_C"/>
    <property type="match status" value="1"/>
</dbReference>
<gene>
    <name evidence="11" type="ORF">I1A42_03875</name>
</gene>
<evidence type="ECO:0000313" key="11">
    <source>
        <dbReference type="EMBL" id="MBF8999706.1"/>
    </source>
</evidence>
<sequence length="439" mass="47817">MIVVLLGLAVVAAIVSGVLAPKTVNPPKIEQLSTTEVPKGMSRGEYIAKMSDCTACHTTQTDKPFAGGLAMPLPMGTLYSTNITPDKETGIGRYTLADFRRVLREGIRKDGSRLYPAMPYTEYTKLSDADIESLYDYFMNQIKPVHQANRENDIPAVMSMRWPLALWNWMFHKQGAYRVKPDESAQWNRGAYLVQGATHCGTCHTPRGLAMQSLASDETEHSFLAGSDLGGWHAFNITSDETAGIGKWSQAEIVQYLKTGSVPGKAQAAGPMAEAVEHSFQYLTDSDLNSIATYLRSVTPFNDDKNKPSRFEQGQPVSQDLKLRGVPVDVASKKMPGASLYMGNCSVCHDADGSGSPDGYYPSLYHNSVIGSEHTGNLIQVILHGVKRHTASGDVMMPAFGQHLSDKEVATLVNFLTKTYGAKDANISASDVKALRVSE</sequence>
<dbReference type="PANTHER" id="PTHR35008">
    <property type="entry name" value="BLL4482 PROTEIN-RELATED"/>
    <property type="match status" value="1"/>
</dbReference>
<name>A0ABS0GBG7_9VIBR</name>